<dbReference type="PANTHER" id="PTHR19446">
    <property type="entry name" value="REVERSE TRANSCRIPTASES"/>
    <property type="match status" value="1"/>
</dbReference>
<dbReference type="EMBL" id="CP111023">
    <property type="protein sequence ID" value="WAR22511.1"/>
    <property type="molecule type" value="Genomic_DNA"/>
</dbReference>
<evidence type="ECO:0000313" key="2">
    <source>
        <dbReference type="EMBL" id="WAR22512.1"/>
    </source>
</evidence>
<dbReference type="EMBL" id="CP111023">
    <property type="protein sequence ID" value="WAR22512.1"/>
    <property type="molecule type" value="Genomic_DNA"/>
</dbReference>
<protein>
    <submittedName>
        <fullName evidence="2">LORF2-like protein</fullName>
    </submittedName>
</protein>
<sequence>MVLGVDYIEQKDITACFINLDQEKAFDKVSWPYMFSVLQSFGFDDKFIKWIKVLYNDVSTSVIVNGHISNPFQLERTDVYGHITLKTPVLVRSPKLSNVEPG</sequence>
<name>A0ABY7FN90_MYAAR</name>
<keyword evidence="5" id="KW-1185">Reference proteome</keyword>
<organism evidence="2 5">
    <name type="scientific">Mya arenaria</name>
    <name type="common">Soft-shell clam</name>
    <dbReference type="NCBI Taxonomy" id="6604"/>
    <lineage>
        <taxon>Eukaryota</taxon>
        <taxon>Metazoa</taxon>
        <taxon>Spiralia</taxon>
        <taxon>Lophotrochozoa</taxon>
        <taxon>Mollusca</taxon>
        <taxon>Bivalvia</taxon>
        <taxon>Autobranchia</taxon>
        <taxon>Heteroconchia</taxon>
        <taxon>Euheterodonta</taxon>
        <taxon>Imparidentia</taxon>
        <taxon>Neoheterodontei</taxon>
        <taxon>Myida</taxon>
        <taxon>Myoidea</taxon>
        <taxon>Myidae</taxon>
        <taxon>Mya</taxon>
    </lineage>
</organism>
<accession>A0ABY7FN90</accession>
<evidence type="ECO:0000313" key="3">
    <source>
        <dbReference type="EMBL" id="WAR22513.1"/>
    </source>
</evidence>
<evidence type="ECO:0000313" key="1">
    <source>
        <dbReference type="EMBL" id="WAR22511.1"/>
    </source>
</evidence>
<evidence type="ECO:0000313" key="5">
    <source>
        <dbReference type="Proteomes" id="UP001164746"/>
    </source>
</evidence>
<proteinExistence type="predicted"/>
<reference evidence="2" key="1">
    <citation type="submission" date="2022-11" db="EMBL/GenBank/DDBJ databases">
        <title>Centuries of genome instability and evolution in soft-shell clam transmissible cancer (bioRxiv).</title>
        <authorList>
            <person name="Hart S.F.M."/>
            <person name="Yonemitsu M.A."/>
            <person name="Giersch R.M."/>
            <person name="Beal B.F."/>
            <person name="Arriagada G."/>
            <person name="Davis B.W."/>
            <person name="Ostrander E.A."/>
            <person name="Goff S.P."/>
            <person name="Metzger M.J."/>
        </authorList>
    </citation>
    <scope>NUCLEOTIDE SEQUENCE</scope>
    <source>
        <strain evidence="2">MELC-2E11</strain>
        <tissue evidence="2">Siphon/mantle</tissue>
    </source>
</reference>
<gene>
    <name evidence="1" type="ORF">MAR_016485</name>
    <name evidence="2" type="ORF">MAR_016486</name>
    <name evidence="3" type="ORF">MAR_016487</name>
    <name evidence="4" type="ORF">MAR_016488</name>
</gene>
<dbReference type="Proteomes" id="UP001164746">
    <property type="component" value="Chromosome 12"/>
</dbReference>
<evidence type="ECO:0000313" key="4">
    <source>
        <dbReference type="EMBL" id="WAR22514.1"/>
    </source>
</evidence>
<dbReference type="EMBL" id="CP111023">
    <property type="protein sequence ID" value="WAR22513.1"/>
    <property type="molecule type" value="Genomic_DNA"/>
</dbReference>
<dbReference type="EMBL" id="CP111023">
    <property type="protein sequence ID" value="WAR22514.1"/>
    <property type="molecule type" value="Genomic_DNA"/>
</dbReference>